<reference evidence="3" key="1">
    <citation type="journal article" date="2019" name="Int. J. Syst. Evol. Microbiol.">
        <title>The Global Catalogue of Microorganisms (GCM) 10K type strain sequencing project: providing services to taxonomists for standard genome sequencing and annotation.</title>
        <authorList>
            <consortium name="The Broad Institute Genomics Platform"/>
            <consortium name="The Broad Institute Genome Sequencing Center for Infectious Disease"/>
            <person name="Wu L."/>
            <person name="Ma J."/>
        </authorList>
    </citation>
    <scope>NUCLEOTIDE SEQUENCE [LARGE SCALE GENOMIC DNA]</scope>
    <source>
        <strain evidence="3">CGMCC 1.12477</strain>
    </source>
</reference>
<dbReference type="InterPro" id="IPR038765">
    <property type="entry name" value="Papain-like_cys_pep_sf"/>
</dbReference>
<dbReference type="Pfam" id="PF01841">
    <property type="entry name" value="Transglut_core"/>
    <property type="match status" value="1"/>
</dbReference>
<evidence type="ECO:0000313" key="2">
    <source>
        <dbReference type="EMBL" id="MFD1509104.1"/>
    </source>
</evidence>
<dbReference type="InterPro" id="IPR013589">
    <property type="entry name" value="Bac_transglu_N"/>
</dbReference>
<protein>
    <submittedName>
        <fullName evidence="2">Transglutaminase domain-containing protein</fullName>
    </submittedName>
</protein>
<gene>
    <name evidence="2" type="ORF">ACFTOW_06790</name>
</gene>
<dbReference type="SMART" id="SM00460">
    <property type="entry name" value="TGc"/>
    <property type="match status" value="1"/>
</dbReference>
<sequence length="266" mass="29838">MRLKIYHETRYRFENPVSYGLQQLRKTPKTNTQQRVLTWQTQVTGGRKELVFDDYHNNVIELISFDRGTTDLLVTSAGEVEMTDSHGIVGRHRGPAPLWLYQRETERTRARAGVRALVKQAGGDGDLDRLHSLLPLITQAVDYETGVSWPYWTAEDALEEGRGVCQDHAHIFIACARDMGFAARYVSGYLLMDDRIEQEAMHAWAEAHVEGLGWVGFDVSNGISPDTRYVRVATGLDYSDAAPVSGTRVGGDAESLDVRIEVQAQQ</sequence>
<name>A0ABW4EGS8_9RHOB</name>
<dbReference type="Gene3D" id="3.10.620.30">
    <property type="match status" value="1"/>
</dbReference>
<keyword evidence="3" id="KW-1185">Reference proteome</keyword>
<feature type="domain" description="Transglutaminase-like" evidence="1">
    <location>
        <begin position="157"/>
        <end position="221"/>
    </location>
</feature>
<dbReference type="PANTHER" id="PTHR33490">
    <property type="entry name" value="BLR5614 PROTEIN-RELATED"/>
    <property type="match status" value="1"/>
</dbReference>
<organism evidence="2 3">
    <name type="scientific">Lacimonas salitolerans</name>
    <dbReference type="NCBI Taxonomy" id="1323750"/>
    <lineage>
        <taxon>Bacteria</taxon>
        <taxon>Pseudomonadati</taxon>
        <taxon>Pseudomonadota</taxon>
        <taxon>Alphaproteobacteria</taxon>
        <taxon>Rhodobacterales</taxon>
        <taxon>Paracoccaceae</taxon>
        <taxon>Lacimonas</taxon>
    </lineage>
</organism>
<dbReference type="RefSeq" id="WP_379914306.1">
    <property type="nucleotide sequence ID" value="NZ_JBHUDD010000044.1"/>
</dbReference>
<dbReference type="Pfam" id="PF08379">
    <property type="entry name" value="Bact_transglu_N"/>
    <property type="match status" value="1"/>
</dbReference>
<dbReference type="Proteomes" id="UP001597186">
    <property type="component" value="Unassembled WGS sequence"/>
</dbReference>
<comment type="caution">
    <text evidence="2">The sequence shown here is derived from an EMBL/GenBank/DDBJ whole genome shotgun (WGS) entry which is preliminary data.</text>
</comment>
<evidence type="ECO:0000313" key="3">
    <source>
        <dbReference type="Proteomes" id="UP001597186"/>
    </source>
</evidence>
<dbReference type="EMBL" id="JBHUDD010000044">
    <property type="protein sequence ID" value="MFD1509104.1"/>
    <property type="molecule type" value="Genomic_DNA"/>
</dbReference>
<evidence type="ECO:0000259" key="1">
    <source>
        <dbReference type="SMART" id="SM00460"/>
    </source>
</evidence>
<dbReference type="InterPro" id="IPR002931">
    <property type="entry name" value="Transglutaminase-like"/>
</dbReference>
<accession>A0ABW4EGS8</accession>
<dbReference type="PANTHER" id="PTHR33490:SF6">
    <property type="entry name" value="SLL1049 PROTEIN"/>
    <property type="match status" value="1"/>
</dbReference>
<proteinExistence type="predicted"/>
<dbReference type="SUPFAM" id="SSF54001">
    <property type="entry name" value="Cysteine proteinases"/>
    <property type="match status" value="1"/>
</dbReference>